<accession>A0A212UG28</accession>
<name>A0A212UG28_9BACT</name>
<dbReference type="Gene3D" id="2.60.40.1120">
    <property type="entry name" value="Carboxypeptidase-like, regulatory domain"/>
    <property type="match status" value="1"/>
</dbReference>
<protein>
    <submittedName>
        <fullName evidence="1">CarboxypepD_reg-like domain-containing protein</fullName>
    </submittedName>
</protein>
<dbReference type="AlphaFoldDB" id="A0A212UG28"/>
<gene>
    <name evidence="1" type="ORF">SAMN06265337_3757</name>
</gene>
<dbReference type="SUPFAM" id="SSF49464">
    <property type="entry name" value="Carboxypeptidase regulatory domain-like"/>
    <property type="match status" value="1"/>
</dbReference>
<evidence type="ECO:0000313" key="1">
    <source>
        <dbReference type="EMBL" id="SNC77175.1"/>
    </source>
</evidence>
<dbReference type="Proteomes" id="UP000198131">
    <property type="component" value="Unassembled WGS sequence"/>
</dbReference>
<sequence length="255" mass="27645">MHHRPTLTIPKPCHENWQTMTPAAQGRHCAACNKVVVDFTRMTDAEVLAYVGQSAGAGCGRFREEQLGRPLMESLPDSGASWRKRLLAVAALLGLGTAAAPAVGAQQAVPVRVQRTITMGMVAQPATSVAPTLLPPLVVRGVVQDSVTHEPLPGVTVLVASSTIGVSSNQAGTFELVLPEAFRDSQPIPLQFSFVGYKTQYLPISPQHMEALTVDLAPDTRMLSGEHLVVGGYCTVPWYSPRGIWQRMKRPFQRW</sequence>
<dbReference type="Pfam" id="PF13715">
    <property type="entry name" value="CarbopepD_reg_2"/>
    <property type="match status" value="1"/>
</dbReference>
<evidence type="ECO:0000313" key="2">
    <source>
        <dbReference type="Proteomes" id="UP000198131"/>
    </source>
</evidence>
<reference evidence="2" key="1">
    <citation type="submission" date="2017-06" db="EMBL/GenBank/DDBJ databases">
        <authorList>
            <person name="Varghese N."/>
            <person name="Submissions S."/>
        </authorList>
    </citation>
    <scope>NUCLEOTIDE SEQUENCE [LARGE SCALE GENOMIC DNA]</scope>
    <source>
        <strain evidence="2">DSM 11116</strain>
    </source>
</reference>
<proteinExistence type="predicted"/>
<organism evidence="1 2">
    <name type="scientific">Hymenobacter gelipurpurascens</name>
    <dbReference type="NCBI Taxonomy" id="89968"/>
    <lineage>
        <taxon>Bacteria</taxon>
        <taxon>Pseudomonadati</taxon>
        <taxon>Bacteroidota</taxon>
        <taxon>Cytophagia</taxon>
        <taxon>Cytophagales</taxon>
        <taxon>Hymenobacteraceae</taxon>
        <taxon>Hymenobacter</taxon>
    </lineage>
</organism>
<dbReference type="EMBL" id="FYEW01000003">
    <property type="protein sequence ID" value="SNC77175.1"/>
    <property type="molecule type" value="Genomic_DNA"/>
</dbReference>
<keyword evidence="2" id="KW-1185">Reference proteome</keyword>
<dbReference type="OrthoDB" id="7432683at2"/>
<dbReference type="InterPro" id="IPR008969">
    <property type="entry name" value="CarboxyPept-like_regulatory"/>
</dbReference>
<dbReference type="RefSeq" id="WP_088845167.1">
    <property type="nucleotide sequence ID" value="NZ_FYEW01000003.1"/>
</dbReference>